<feature type="transmembrane region" description="Helical" evidence="1">
    <location>
        <begin position="90"/>
        <end position="112"/>
    </location>
</feature>
<feature type="transmembrane region" description="Helical" evidence="1">
    <location>
        <begin position="60"/>
        <end position="83"/>
    </location>
</feature>
<protein>
    <submittedName>
        <fullName evidence="2">Uncharacterized protein</fullName>
    </submittedName>
</protein>
<keyword evidence="1" id="KW-1133">Transmembrane helix</keyword>
<feature type="transmembrane region" description="Helical" evidence="1">
    <location>
        <begin position="6"/>
        <end position="25"/>
    </location>
</feature>
<feature type="transmembrane region" description="Helical" evidence="1">
    <location>
        <begin position="32"/>
        <end position="54"/>
    </location>
</feature>
<evidence type="ECO:0000256" key="1">
    <source>
        <dbReference type="SAM" id="Phobius"/>
    </source>
</evidence>
<dbReference type="OrthoDB" id="7985591at2759"/>
<proteinExistence type="predicted"/>
<organism evidence="2">
    <name type="scientific">Bactrocera latifrons</name>
    <name type="common">Malaysian fruit fly</name>
    <name type="synonym">Chaetodacus latifrons</name>
    <dbReference type="NCBI Taxonomy" id="174628"/>
    <lineage>
        <taxon>Eukaryota</taxon>
        <taxon>Metazoa</taxon>
        <taxon>Ecdysozoa</taxon>
        <taxon>Arthropoda</taxon>
        <taxon>Hexapoda</taxon>
        <taxon>Insecta</taxon>
        <taxon>Pterygota</taxon>
        <taxon>Neoptera</taxon>
        <taxon>Endopterygota</taxon>
        <taxon>Diptera</taxon>
        <taxon>Brachycera</taxon>
        <taxon>Muscomorpha</taxon>
        <taxon>Tephritoidea</taxon>
        <taxon>Tephritidae</taxon>
        <taxon>Bactrocera</taxon>
        <taxon>Bactrocera</taxon>
    </lineage>
</organism>
<dbReference type="AlphaFoldDB" id="A0A0K8W626"/>
<reference evidence="2" key="1">
    <citation type="submission" date="2015-06" db="EMBL/GenBank/DDBJ databases">
        <authorList>
            <person name="Hoefler B.C."/>
            <person name="Straight P.D."/>
        </authorList>
    </citation>
    <scope>NUCLEOTIDE SEQUENCE</scope>
</reference>
<sequence length="116" mass="12868">MELKTIFRIVELVICVVLLVLWYALSAYASRVMIVCGTIFGFTIITAVLVALEFMEFNQVAVFLIIGAILSLICGGLTIAYLPEYGDGRLTYFIATGLFIANGVIFLIDFIMELKK</sequence>
<dbReference type="EMBL" id="GDHF01005797">
    <property type="protein sequence ID" value="JAI46517.1"/>
    <property type="molecule type" value="Transcribed_RNA"/>
</dbReference>
<gene>
    <name evidence="2" type="ORF">c0_g1_i2</name>
</gene>
<keyword evidence="1" id="KW-0472">Membrane</keyword>
<accession>A0A0K8W626</accession>
<name>A0A0K8W626_BACLA</name>
<keyword evidence="1" id="KW-0812">Transmembrane</keyword>
<evidence type="ECO:0000313" key="2">
    <source>
        <dbReference type="EMBL" id="JAI46517.1"/>
    </source>
</evidence>